<comment type="caution">
    <text evidence="2">The sequence shown here is derived from an EMBL/GenBank/DDBJ whole genome shotgun (WGS) entry which is preliminary data.</text>
</comment>
<name>A0A418Y1Z6_9GAMM</name>
<dbReference type="Proteomes" id="UP000283734">
    <property type="component" value="Unassembled WGS sequence"/>
</dbReference>
<feature type="chain" id="PRO_5019394484" description="Rap1a immunity protein domain-containing protein" evidence="1">
    <location>
        <begin position="22"/>
        <end position="118"/>
    </location>
</feature>
<proteinExistence type="predicted"/>
<feature type="signal peptide" evidence="1">
    <location>
        <begin position="1"/>
        <end position="21"/>
    </location>
</feature>
<evidence type="ECO:0000256" key="1">
    <source>
        <dbReference type="SAM" id="SignalP"/>
    </source>
</evidence>
<keyword evidence="3" id="KW-1185">Reference proteome</keyword>
<dbReference type="RefSeq" id="WP_119917364.1">
    <property type="nucleotide sequence ID" value="NZ_CAXGPP010000025.1"/>
</dbReference>
<evidence type="ECO:0000313" key="3">
    <source>
        <dbReference type="Proteomes" id="UP000283734"/>
    </source>
</evidence>
<accession>A0A418Y1Z6</accession>
<organism evidence="2 3">
    <name type="scientific">Alcanivorax profundi</name>
    <dbReference type="NCBI Taxonomy" id="2338368"/>
    <lineage>
        <taxon>Bacteria</taxon>
        <taxon>Pseudomonadati</taxon>
        <taxon>Pseudomonadota</taxon>
        <taxon>Gammaproteobacteria</taxon>
        <taxon>Oceanospirillales</taxon>
        <taxon>Alcanivoracaceae</taxon>
        <taxon>Alcanivorax</taxon>
    </lineage>
</organism>
<protein>
    <recommendedName>
        <fullName evidence="4">Rap1a immunity protein domain-containing protein</fullName>
    </recommendedName>
</protein>
<dbReference type="AlphaFoldDB" id="A0A418Y1Z6"/>
<dbReference type="EMBL" id="QYYA01000001">
    <property type="protein sequence ID" value="RJG19552.1"/>
    <property type="molecule type" value="Genomic_DNA"/>
</dbReference>
<evidence type="ECO:0008006" key="4">
    <source>
        <dbReference type="Google" id="ProtNLM"/>
    </source>
</evidence>
<keyword evidence="1" id="KW-0732">Signal</keyword>
<reference evidence="2 3" key="1">
    <citation type="submission" date="2018-09" db="EMBL/GenBank/DDBJ databases">
        <title>Alcanivorax profundi sp. nov., isolated from 1000 m-depth seawater of the Mariana Trench.</title>
        <authorList>
            <person name="Liu J."/>
        </authorList>
    </citation>
    <scope>NUCLEOTIDE SEQUENCE [LARGE SCALE GENOMIC DNA]</scope>
    <source>
        <strain evidence="2 3">MTEO17</strain>
    </source>
</reference>
<sequence>MNIKKRWLYIGLVAVMSPASALNVGGYTQARETDIERLKVYISGVGSGVKAANSLAEPALYCQPNELSLKTDNYLSIIDNQIRDSKALYPSPEEQEDFQKVPVSLVLTWGFMREFPCR</sequence>
<gene>
    <name evidence="2" type="ORF">D4A39_01425</name>
</gene>
<evidence type="ECO:0000313" key="2">
    <source>
        <dbReference type="EMBL" id="RJG19552.1"/>
    </source>
</evidence>